<gene>
    <name evidence="2" type="ORF">LSP00402_LOCUS2809</name>
</gene>
<accession>A0A7S2X742</accession>
<protein>
    <submittedName>
        <fullName evidence="2">Uncharacterized protein</fullName>
    </submittedName>
</protein>
<feature type="region of interest" description="Disordered" evidence="1">
    <location>
        <begin position="1"/>
        <end position="118"/>
    </location>
</feature>
<feature type="compositionally biased region" description="Basic and acidic residues" evidence="1">
    <location>
        <begin position="38"/>
        <end position="52"/>
    </location>
</feature>
<sequence length="273" mass="30589">MGAREKGVGSSPADKPPPESGKPFLKRRKAKAKVSHKLKWDAKPRTVCKLETRYIPSKQKSKGKNKTKVASSSKLDFSKVRSKVDSRWKPDPDEDESDEPKSTTVKRPMSGGVPEEITGDKSSFFISVSDYRKAMDANPYVEPLAVHDGQVAEIDAASEWTHSQDSTERKAMTMAAEHGDMSSVRRGNYENGPVEERNEVQEAENRRLREMNDTLVDIEQTVELLIGGRGNFHLFEPPRQTRIPHVSQPEGLHKALEKEPFRMGLKALSHQAS</sequence>
<dbReference type="EMBL" id="HBHP01004476">
    <property type="protein sequence ID" value="CAD9749628.1"/>
    <property type="molecule type" value="Transcribed_RNA"/>
</dbReference>
<dbReference type="AlphaFoldDB" id="A0A7S2X742"/>
<organism evidence="2">
    <name type="scientific">Lotharella oceanica</name>
    <dbReference type="NCBI Taxonomy" id="641309"/>
    <lineage>
        <taxon>Eukaryota</taxon>
        <taxon>Sar</taxon>
        <taxon>Rhizaria</taxon>
        <taxon>Cercozoa</taxon>
        <taxon>Chlorarachniophyceae</taxon>
        <taxon>Lotharella</taxon>
    </lineage>
</organism>
<evidence type="ECO:0000313" key="2">
    <source>
        <dbReference type="EMBL" id="CAD9749628.1"/>
    </source>
</evidence>
<name>A0A7S2X742_9EUKA</name>
<feature type="compositionally biased region" description="Basic residues" evidence="1">
    <location>
        <begin position="24"/>
        <end position="37"/>
    </location>
</feature>
<reference evidence="2" key="1">
    <citation type="submission" date="2021-01" db="EMBL/GenBank/DDBJ databases">
        <authorList>
            <person name="Corre E."/>
            <person name="Pelletier E."/>
            <person name="Niang G."/>
            <person name="Scheremetjew M."/>
            <person name="Finn R."/>
            <person name="Kale V."/>
            <person name="Holt S."/>
            <person name="Cochrane G."/>
            <person name="Meng A."/>
            <person name="Brown T."/>
            <person name="Cohen L."/>
        </authorList>
    </citation>
    <scope>NUCLEOTIDE SEQUENCE</scope>
    <source>
        <strain evidence="2">CCMP622</strain>
    </source>
</reference>
<feature type="compositionally biased region" description="Basic and acidic residues" evidence="1">
    <location>
        <begin position="76"/>
        <end position="91"/>
    </location>
</feature>
<proteinExistence type="predicted"/>
<evidence type="ECO:0000256" key="1">
    <source>
        <dbReference type="SAM" id="MobiDB-lite"/>
    </source>
</evidence>